<comment type="caution">
    <text evidence="2">The sequence shown here is derived from an EMBL/GenBank/DDBJ whole genome shotgun (WGS) entry which is preliminary data.</text>
</comment>
<dbReference type="AlphaFoldDB" id="A0A0J9E617"/>
<dbReference type="GeneID" id="93162910"/>
<evidence type="ECO:0000313" key="3">
    <source>
        <dbReference type="Proteomes" id="UP000037392"/>
    </source>
</evidence>
<evidence type="ECO:0000256" key="1">
    <source>
        <dbReference type="ARBA" id="ARBA00005564"/>
    </source>
</evidence>
<dbReference type="EMBL" id="ADLK01000056">
    <property type="protein sequence ID" value="KMW11070.1"/>
    <property type="molecule type" value="Genomic_DNA"/>
</dbReference>
<dbReference type="Pfam" id="PF10282">
    <property type="entry name" value="Lactonase"/>
    <property type="match status" value="1"/>
</dbReference>
<dbReference type="InterPro" id="IPR050282">
    <property type="entry name" value="Cycloisomerase_2"/>
</dbReference>
<dbReference type="PANTHER" id="PTHR30344">
    <property type="entry name" value="6-PHOSPHOGLUCONOLACTONASE-RELATED"/>
    <property type="match status" value="1"/>
</dbReference>
<dbReference type="PATRIC" id="fig|742734.4.peg.381"/>
<reference evidence="2 3" key="1">
    <citation type="submission" date="2011-04" db="EMBL/GenBank/DDBJ databases">
        <title>The Genome Sequence of Clostridium citroniae WAL-19142.</title>
        <authorList>
            <consortium name="The Broad Institute Genome Sequencing Platform"/>
            <person name="Earl A."/>
            <person name="Ward D."/>
            <person name="Feldgarden M."/>
            <person name="Gevers D."/>
            <person name="Warren Y.A."/>
            <person name="Tyrrell K.L."/>
            <person name="Citron D.M."/>
            <person name="Goldstein E.J."/>
            <person name="Daigneault M."/>
            <person name="Allen-Vercoe E."/>
            <person name="Young S.K."/>
            <person name="Zeng Q."/>
            <person name="Gargeya S."/>
            <person name="Fitzgerald M."/>
            <person name="Haas B."/>
            <person name="Abouelleil A."/>
            <person name="Alvarado L."/>
            <person name="Arachchi H.M."/>
            <person name="Berlin A."/>
            <person name="Brown A."/>
            <person name="Chapman S.B."/>
            <person name="Chen Z."/>
            <person name="Dunbar C."/>
            <person name="Freedman E."/>
            <person name="Gearin G."/>
            <person name="Gellesch M."/>
            <person name="Goldberg J."/>
            <person name="Griggs A."/>
            <person name="Gujja S."/>
            <person name="Heilman E.R."/>
            <person name="Heiman D."/>
            <person name="Howarth C."/>
            <person name="Larson L."/>
            <person name="Lui A."/>
            <person name="MacDonald P.J."/>
            <person name="Mehta T."/>
            <person name="Montmayeur A."/>
            <person name="Murphy C."/>
            <person name="Neiman D."/>
            <person name="Pearson M."/>
            <person name="Priest M."/>
            <person name="Roberts A."/>
            <person name="Saif S."/>
            <person name="Shea T."/>
            <person name="Shenoy N."/>
            <person name="Sisk P."/>
            <person name="Stolte C."/>
            <person name="Sykes S."/>
            <person name="White J."/>
            <person name="Yandava C."/>
            <person name="Wortman J."/>
            <person name="Nusbaum C."/>
            <person name="Birren B."/>
        </authorList>
    </citation>
    <scope>NUCLEOTIDE SEQUENCE [LARGE SCALE GENOMIC DNA]</scope>
    <source>
        <strain evidence="2 3">WAL-19142</strain>
    </source>
</reference>
<dbReference type="PANTHER" id="PTHR30344:SF1">
    <property type="entry name" value="6-PHOSPHOGLUCONOLACTONASE"/>
    <property type="match status" value="1"/>
</dbReference>
<evidence type="ECO:0000313" key="2">
    <source>
        <dbReference type="EMBL" id="KMW11070.1"/>
    </source>
</evidence>
<dbReference type="GO" id="GO:0017057">
    <property type="term" value="F:6-phosphogluconolactonase activity"/>
    <property type="evidence" value="ECO:0007669"/>
    <property type="project" value="TreeGrafter"/>
</dbReference>
<comment type="similarity">
    <text evidence="1">Belongs to the cycloisomerase 2 family.</text>
</comment>
<dbReference type="RefSeq" id="WP_007861818.1">
    <property type="nucleotide sequence ID" value="NZ_KQ235875.1"/>
</dbReference>
<evidence type="ECO:0008006" key="4">
    <source>
        <dbReference type="Google" id="ProtNLM"/>
    </source>
</evidence>
<dbReference type="Proteomes" id="UP000037392">
    <property type="component" value="Unassembled WGS sequence"/>
</dbReference>
<protein>
    <recommendedName>
        <fullName evidence="4">6-phosphogluconolactonase</fullName>
    </recommendedName>
</protein>
<gene>
    <name evidence="2" type="ORF">HMPREF9470_00357</name>
</gene>
<dbReference type="SUPFAM" id="SSF51004">
    <property type="entry name" value="C-terminal (heme d1) domain of cytochrome cd1-nitrite reductase"/>
    <property type="match status" value="1"/>
</dbReference>
<dbReference type="OrthoDB" id="9790815at2"/>
<dbReference type="InterPro" id="IPR019405">
    <property type="entry name" value="Lactonase_7-beta_prop"/>
</dbReference>
<organism evidence="2 3">
    <name type="scientific">[Clostridium] citroniae WAL-19142</name>
    <dbReference type="NCBI Taxonomy" id="742734"/>
    <lineage>
        <taxon>Bacteria</taxon>
        <taxon>Bacillati</taxon>
        <taxon>Bacillota</taxon>
        <taxon>Clostridia</taxon>
        <taxon>Lachnospirales</taxon>
        <taxon>Lachnospiraceae</taxon>
        <taxon>Enterocloster</taxon>
    </lineage>
</organism>
<dbReference type="InterPro" id="IPR015943">
    <property type="entry name" value="WD40/YVTN_repeat-like_dom_sf"/>
</dbReference>
<dbReference type="InterPro" id="IPR011048">
    <property type="entry name" value="Haem_d1_sf"/>
</dbReference>
<dbReference type="Gene3D" id="2.130.10.10">
    <property type="entry name" value="YVTN repeat-like/Quinoprotein amine dehydrogenase"/>
    <property type="match status" value="1"/>
</dbReference>
<sequence length="323" mass="35396">MNKLTGYLGTYASPESLGIYRFSLDLKDGSLSRPELYYNAPDCKYLSLDGTMLAAPEKRGGLAGVCLLDISAKEPVLIGEAFHETAPACYVTQDCGHLYTANYHEGSVLVYDRSPEGIKLAKRIHIAPKAGCHQILLYDHYMLVPCLLLDSVKIYDCDRDYSLVGELTFPRGTGPRHGIFDPFHHRLFLVSELSNQVFLYQAGETDPREVYPILPQGAVYRDPPASAAVRLSPDGRFLYVSTRFADLITVYSIDGSGLHQIQQAGCGGVHPRDIILTPDGRYLLSVNRTRGGLVCFGLDPESGRILGLCSRVPAPEAVSVVLA</sequence>
<name>A0A0J9E617_9FIRM</name>
<accession>A0A0J9E617</accession>
<proteinExistence type="inferred from homology"/>